<dbReference type="OMA" id="HFFENAK"/>
<comment type="caution">
    <text evidence="4">The sequence shown here is derived from an EMBL/GenBank/DDBJ whole genome shotgun (WGS) entry which is preliminary data.</text>
</comment>
<name>A0A8S1PHC4_PARPR</name>
<feature type="region of interest" description="Disordered" evidence="1">
    <location>
        <begin position="235"/>
        <end position="262"/>
    </location>
</feature>
<feature type="chain" id="PRO_5035760188" description="Transmembrane protein" evidence="3">
    <location>
        <begin position="16"/>
        <end position="316"/>
    </location>
</feature>
<protein>
    <recommendedName>
        <fullName evidence="6">Transmembrane protein</fullName>
    </recommendedName>
</protein>
<keyword evidence="2" id="KW-0812">Transmembrane</keyword>
<dbReference type="Proteomes" id="UP000688137">
    <property type="component" value="Unassembled WGS sequence"/>
</dbReference>
<evidence type="ECO:0008006" key="6">
    <source>
        <dbReference type="Google" id="ProtNLM"/>
    </source>
</evidence>
<keyword evidence="2" id="KW-0472">Membrane</keyword>
<accession>A0A8S1PHC4</accession>
<organism evidence="4 5">
    <name type="scientific">Paramecium primaurelia</name>
    <dbReference type="NCBI Taxonomy" id="5886"/>
    <lineage>
        <taxon>Eukaryota</taxon>
        <taxon>Sar</taxon>
        <taxon>Alveolata</taxon>
        <taxon>Ciliophora</taxon>
        <taxon>Intramacronucleata</taxon>
        <taxon>Oligohymenophorea</taxon>
        <taxon>Peniculida</taxon>
        <taxon>Parameciidae</taxon>
        <taxon>Paramecium</taxon>
    </lineage>
</organism>
<keyword evidence="5" id="KW-1185">Reference proteome</keyword>
<evidence type="ECO:0000313" key="4">
    <source>
        <dbReference type="EMBL" id="CAD8102506.1"/>
    </source>
</evidence>
<gene>
    <name evidence="4" type="ORF">PPRIM_AZ9-3.1.T1180144</name>
</gene>
<evidence type="ECO:0000313" key="5">
    <source>
        <dbReference type="Proteomes" id="UP000688137"/>
    </source>
</evidence>
<dbReference type="EMBL" id="CAJJDM010000121">
    <property type="protein sequence ID" value="CAD8102506.1"/>
    <property type="molecule type" value="Genomic_DNA"/>
</dbReference>
<dbReference type="AlphaFoldDB" id="A0A8S1PHC4"/>
<reference evidence="4" key="1">
    <citation type="submission" date="2021-01" db="EMBL/GenBank/DDBJ databases">
        <authorList>
            <consortium name="Genoscope - CEA"/>
            <person name="William W."/>
        </authorList>
    </citation>
    <scope>NUCLEOTIDE SEQUENCE</scope>
</reference>
<keyword evidence="2" id="KW-1133">Transmembrane helix</keyword>
<evidence type="ECO:0000256" key="1">
    <source>
        <dbReference type="SAM" id="MobiDB-lite"/>
    </source>
</evidence>
<evidence type="ECO:0000256" key="3">
    <source>
        <dbReference type="SAM" id="SignalP"/>
    </source>
</evidence>
<proteinExistence type="predicted"/>
<keyword evidence="3" id="KW-0732">Signal</keyword>
<evidence type="ECO:0000256" key="2">
    <source>
        <dbReference type="SAM" id="Phobius"/>
    </source>
</evidence>
<feature type="signal peptide" evidence="3">
    <location>
        <begin position="1"/>
        <end position="15"/>
    </location>
</feature>
<feature type="compositionally biased region" description="Low complexity" evidence="1">
    <location>
        <begin position="235"/>
        <end position="261"/>
    </location>
</feature>
<feature type="transmembrane region" description="Helical" evidence="2">
    <location>
        <begin position="271"/>
        <end position="291"/>
    </location>
</feature>
<sequence>MLQILILTFISQASQQTPQFNFSQFNDPLKMQQIYYLTRFIELEKSMNLTTQQAQENANFALELWVNTENFLNKTQKQMKNQSILNIINNQQFQEIIPQDQEGLQATQQYIEQWQNQTDDDKSIILQYVVVNINQMIQSEDPTKYNQTNLIEHISNQTFILEQNQKNKNTTQYISPLTWQHANVSNEEMILAKFFYNTKNQNLTFQEEFDKLSVKEAASLLNAFEKFFIDSNKNTNTNSTTNNINSKGEQPIEQPEQLPQIKSNNNNDNPIYMIVVFSLIFIILIGILFILRRYLIQQKLATFQMNEEINPQGSQV</sequence>